<protein>
    <submittedName>
        <fullName evidence="1">Uncharacterized protein</fullName>
    </submittedName>
</protein>
<dbReference type="EMBL" id="CP001848">
    <property type="protein sequence ID" value="ADB18759.1"/>
    <property type="molecule type" value="Genomic_DNA"/>
</dbReference>
<dbReference type="Proteomes" id="UP000001887">
    <property type="component" value="Chromosome"/>
</dbReference>
<keyword evidence="2" id="KW-1185">Reference proteome</keyword>
<gene>
    <name evidence="1" type="ordered locus">Psta_4109</name>
</gene>
<evidence type="ECO:0000313" key="2">
    <source>
        <dbReference type="Proteomes" id="UP000001887"/>
    </source>
</evidence>
<proteinExistence type="predicted"/>
<evidence type="ECO:0000313" key="1">
    <source>
        <dbReference type="EMBL" id="ADB18759.1"/>
    </source>
</evidence>
<dbReference type="STRING" id="530564.Psta_4109"/>
<dbReference type="KEGG" id="psl:Psta_4109"/>
<accession>D2R326</accession>
<reference evidence="1 2" key="1">
    <citation type="journal article" date="2009" name="Stand. Genomic Sci.">
        <title>Complete genome sequence of Pirellula staleyi type strain (ATCC 27377).</title>
        <authorList>
            <person name="Clum A."/>
            <person name="Tindall B.J."/>
            <person name="Sikorski J."/>
            <person name="Ivanova N."/>
            <person name="Mavrommatis K."/>
            <person name="Lucas S."/>
            <person name="Glavina del Rio T."/>
            <person name="Nolan M."/>
            <person name="Chen F."/>
            <person name="Tice H."/>
            <person name="Pitluck S."/>
            <person name="Cheng J.F."/>
            <person name="Chertkov O."/>
            <person name="Brettin T."/>
            <person name="Han C."/>
            <person name="Detter J.C."/>
            <person name="Kuske C."/>
            <person name="Bruce D."/>
            <person name="Goodwin L."/>
            <person name="Ovchinikova G."/>
            <person name="Pati A."/>
            <person name="Mikhailova N."/>
            <person name="Chen A."/>
            <person name="Palaniappan K."/>
            <person name="Land M."/>
            <person name="Hauser L."/>
            <person name="Chang Y.J."/>
            <person name="Jeffries C.D."/>
            <person name="Chain P."/>
            <person name="Rohde M."/>
            <person name="Goker M."/>
            <person name="Bristow J."/>
            <person name="Eisen J.A."/>
            <person name="Markowitz V."/>
            <person name="Hugenholtz P."/>
            <person name="Kyrpides N.C."/>
            <person name="Klenk H.P."/>
            <person name="Lapidus A."/>
        </authorList>
    </citation>
    <scope>NUCLEOTIDE SEQUENCE [LARGE SCALE GENOMIC DNA]</scope>
    <source>
        <strain evidence="2">ATCC 27377 / DSM 6068 / ICPB 4128</strain>
    </source>
</reference>
<name>D2R326_PIRSD</name>
<dbReference type="AlphaFoldDB" id="D2R326"/>
<dbReference type="HOGENOM" id="CLU_3171437_0_0_0"/>
<sequence>MELPARNFTTRFLLFTRAVALSEQVPDEFFSAALATAPAVGYKKQNM</sequence>
<organism evidence="1 2">
    <name type="scientific">Pirellula staleyi (strain ATCC 27377 / DSM 6068 / ICPB 4128)</name>
    <name type="common">Pirella staleyi</name>
    <dbReference type="NCBI Taxonomy" id="530564"/>
    <lineage>
        <taxon>Bacteria</taxon>
        <taxon>Pseudomonadati</taxon>
        <taxon>Planctomycetota</taxon>
        <taxon>Planctomycetia</taxon>
        <taxon>Pirellulales</taxon>
        <taxon>Pirellulaceae</taxon>
        <taxon>Pirellula</taxon>
    </lineage>
</organism>